<dbReference type="PROSITE" id="PS51257">
    <property type="entry name" value="PROKAR_LIPOPROTEIN"/>
    <property type="match status" value="1"/>
</dbReference>
<dbReference type="InterPro" id="IPR050492">
    <property type="entry name" value="Bact_metal-bind_prot9"/>
</dbReference>
<dbReference type="Pfam" id="PF01297">
    <property type="entry name" value="ZnuA"/>
    <property type="match status" value="1"/>
</dbReference>
<accession>A0A379C2X7</accession>
<sequence>MKKLLLLFVLLIGLTACAQSKDNTNKANTSDSQKTEVAESKKMVTTTTSFLYDMTKVLAGDYVDVDMVIPAGEDPHLYIPKTKDVEKITNADLVLFHGLHFEGKMVDILEKNGVDLSANFPKDKIGQMDEGGKTIVDPHFWFDISLYKLACENAAKALDELVPEHKEDIDKNLQNYLKKLDDLDAYNKKRLGEIKESSRYLITPHDAFNYFSRAYNIKVVAPQGVSTDSEVANKDIESTANFIVEHKVPAIFAESTTDPARMEKLKEMCKSKGFDVKVVSGDGNELFSDSLAPSGQDGDNYIDMYKHNVDLIVDNLK</sequence>
<dbReference type="PANTHER" id="PTHR42953">
    <property type="entry name" value="HIGH-AFFINITY ZINC UPTAKE SYSTEM PROTEIN ZNUA-RELATED"/>
    <property type="match status" value="1"/>
</dbReference>
<dbReference type="EMBL" id="UGSZ01000001">
    <property type="protein sequence ID" value="SUB56469.1"/>
    <property type="molecule type" value="Genomic_DNA"/>
</dbReference>
<comment type="similarity">
    <text evidence="5">Belongs to the bacterial solute-binding protein 9 family.</text>
</comment>
<dbReference type="PRINTS" id="PR00690">
    <property type="entry name" value="ADHESNFAMILY"/>
</dbReference>
<name>A0A379C2X7_9FIRM</name>
<evidence type="ECO:0000256" key="6">
    <source>
        <dbReference type="SAM" id="SignalP"/>
    </source>
</evidence>
<evidence type="ECO:0000256" key="3">
    <source>
        <dbReference type="ARBA" id="ARBA00022723"/>
    </source>
</evidence>
<feature type="signal peptide" evidence="6">
    <location>
        <begin position="1"/>
        <end position="18"/>
    </location>
</feature>
<evidence type="ECO:0000256" key="4">
    <source>
        <dbReference type="ARBA" id="ARBA00022729"/>
    </source>
</evidence>
<dbReference type="SUPFAM" id="SSF53807">
    <property type="entry name" value="Helical backbone' metal receptor"/>
    <property type="match status" value="1"/>
</dbReference>
<reference evidence="7 8" key="1">
    <citation type="submission" date="2018-06" db="EMBL/GenBank/DDBJ databases">
        <authorList>
            <consortium name="Pathogen Informatics"/>
            <person name="Doyle S."/>
        </authorList>
    </citation>
    <scope>NUCLEOTIDE SEQUENCE [LARGE SCALE GENOMIC DNA]</scope>
    <source>
        <strain evidence="7 8">NCTC13149</strain>
    </source>
</reference>
<dbReference type="InterPro" id="IPR006128">
    <property type="entry name" value="Lipoprotein_PsaA-like"/>
</dbReference>
<dbReference type="Gene3D" id="3.40.50.1980">
    <property type="entry name" value="Nitrogenase molybdenum iron protein domain"/>
    <property type="match status" value="2"/>
</dbReference>
<dbReference type="PANTHER" id="PTHR42953:SF1">
    <property type="entry name" value="METAL-BINDING PROTEIN HI_0362-RELATED"/>
    <property type="match status" value="1"/>
</dbReference>
<proteinExistence type="inferred from homology"/>
<dbReference type="STRING" id="1122949.GCA_000378725_00810"/>
<dbReference type="InterPro" id="IPR006129">
    <property type="entry name" value="AdhesinB"/>
</dbReference>
<dbReference type="AlphaFoldDB" id="A0A379C2X7"/>
<keyword evidence="2 5" id="KW-0813">Transport</keyword>
<comment type="subcellular location">
    <subcellularLocation>
        <location evidence="1">Cell envelope</location>
    </subcellularLocation>
</comment>
<dbReference type="GO" id="GO:0030313">
    <property type="term" value="C:cell envelope"/>
    <property type="evidence" value="ECO:0007669"/>
    <property type="project" value="UniProtKB-SubCell"/>
</dbReference>
<dbReference type="OrthoDB" id="9810636at2"/>
<organism evidence="7 8">
    <name type="scientific">Peptoniphilus lacrimalis</name>
    <dbReference type="NCBI Taxonomy" id="33031"/>
    <lineage>
        <taxon>Bacteria</taxon>
        <taxon>Bacillati</taxon>
        <taxon>Bacillota</taxon>
        <taxon>Tissierellia</taxon>
        <taxon>Tissierellales</taxon>
        <taxon>Peptoniphilaceae</taxon>
        <taxon>Peptoniphilus</taxon>
    </lineage>
</organism>
<dbReference type="GO" id="GO:0030001">
    <property type="term" value="P:metal ion transport"/>
    <property type="evidence" value="ECO:0007669"/>
    <property type="project" value="InterPro"/>
</dbReference>
<dbReference type="InterPro" id="IPR006127">
    <property type="entry name" value="ZnuA-like"/>
</dbReference>
<dbReference type="RefSeq" id="WP_019034644.1">
    <property type="nucleotide sequence ID" value="NZ_UGSZ01000001.1"/>
</dbReference>
<protein>
    <submittedName>
        <fullName evidence="7">Tromp-1</fullName>
    </submittedName>
</protein>
<keyword evidence="4 6" id="KW-0732">Signal</keyword>
<dbReference type="Proteomes" id="UP000255517">
    <property type="component" value="Unassembled WGS sequence"/>
</dbReference>
<evidence type="ECO:0000256" key="2">
    <source>
        <dbReference type="ARBA" id="ARBA00022448"/>
    </source>
</evidence>
<dbReference type="PRINTS" id="PR00691">
    <property type="entry name" value="ADHESINB"/>
</dbReference>
<evidence type="ECO:0000313" key="7">
    <source>
        <dbReference type="EMBL" id="SUB56469.1"/>
    </source>
</evidence>
<evidence type="ECO:0000256" key="5">
    <source>
        <dbReference type="RuleBase" id="RU003512"/>
    </source>
</evidence>
<evidence type="ECO:0000256" key="1">
    <source>
        <dbReference type="ARBA" id="ARBA00004196"/>
    </source>
</evidence>
<dbReference type="GO" id="GO:0007155">
    <property type="term" value="P:cell adhesion"/>
    <property type="evidence" value="ECO:0007669"/>
    <property type="project" value="InterPro"/>
</dbReference>
<feature type="chain" id="PRO_5038720348" evidence="6">
    <location>
        <begin position="19"/>
        <end position="317"/>
    </location>
</feature>
<gene>
    <name evidence="7" type="primary">troA</name>
    <name evidence="7" type="ORF">NCTC13149_00241</name>
</gene>
<dbReference type="GO" id="GO:0046872">
    <property type="term" value="F:metal ion binding"/>
    <property type="evidence" value="ECO:0007669"/>
    <property type="project" value="UniProtKB-KW"/>
</dbReference>
<keyword evidence="3" id="KW-0479">Metal-binding</keyword>
<evidence type="ECO:0000313" key="8">
    <source>
        <dbReference type="Proteomes" id="UP000255517"/>
    </source>
</evidence>